<evidence type="ECO:0000313" key="3">
    <source>
        <dbReference type="Proteomes" id="UP000199705"/>
    </source>
</evidence>
<dbReference type="Proteomes" id="UP000199705">
    <property type="component" value="Unassembled WGS sequence"/>
</dbReference>
<keyword evidence="3" id="KW-1185">Reference proteome</keyword>
<evidence type="ECO:0000259" key="1">
    <source>
        <dbReference type="Pfam" id="PF08906"/>
    </source>
</evidence>
<proteinExistence type="predicted"/>
<dbReference type="RefSeq" id="WP_091165646.1">
    <property type="nucleotide sequence ID" value="NZ_FNCG01000004.1"/>
</dbReference>
<dbReference type="Pfam" id="PF08906">
    <property type="entry name" value="T6SS_Tdi1_C"/>
    <property type="match status" value="1"/>
</dbReference>
<accession>A0A1G7W0K7</accession>
<reference evidence="3" key="1">
    <citation type="submission" date="2016-10" db="EMBL/GenBank/DDBJ databases">
        <authorList>
            <person name="Varghese N."/>
            <person name="Submissions S."/>
        </authorList>
    </citation>
    <scope>NUCLEOTIDE SEQUENCE [LARGE SCALE GENOMIC DNA]</scope>
    <source>
        <strain evidence="3">Gh-67</strain>
    </source>
</reference>
<evidence type="ECO:0000313" key="2">
    <source>
        <dbReference type="EMBL" id="SDG65388.1"/>
    </source>
</evidence>
<protein>
    <recommendedName>
        <fullName evidence="1">T6SS immunity protein Tdi1 C-terminal domain-containing protein</fullName>
    </recommendedName>
</protein>
<dbReference type="AlphaFoldDB" id="A0A1G7W0K7"/>
<gene>
    <name evidence="2" type="ORF">SAMN05192573_104254</name>
</gene>
<dbReference type="EMBL" id="FNCG01000004">
    <property type="protein sequence ID" value="SDG65388.1"/>
    <property type="molecule type" value="Genomic_DNA"/>
</dbReference>
<organism evidence="2 3">
    <name type="scientific">Mucilaginibacter gossypii</name>
    <dbReference type="NCBI Taxonomy" id="551996"/>
    <lineage>
        <taxon>Bacteria</taxon>
        <taxon>Pseudomonadati</taxon>
        <taxon>Bacteroidota</taxon>
        <taxon>Sphingobacteriia</taxon>
        <taxon>Sphingobacteriales</taxon>
        <taxon>Sphingobacteriaceae</taxon>
        <taxon>Mucilaginibacter</taxon>
    </lineage>
</organism>
<feature type="domain" description="T6SS immunity protein Tdi1 C-terminal" evidence="1">
    <location>
        <begin position="69"/>
        <end position="137"/>
    </location>
</feature>
<dbReference type="InterPro" id="IPR015002">
    <property type="entry name" value="T6SS_Tdi1_C"/>
</dbReference>
<dbReference type="STRING" id="551996.SAMN05192573_104254"/>
<name>A0A1G7W0K7_9SPHI</name>
<sequence>MDYYLDELIINLNGINAAGLMDTWLWLIKDFKEILMISKLGDLFFIGYDDCIYWLATDMCDLSKVADDKQEFYSFLNDDEKVDNWFMPQLLKELEDACIYLGDHQVYSYKKMPVLGGEYTVNNLKPVDVKIHFEFIGIIGEQIKDLPNGTNVKIKIVD</sequence>